<proteinExistence type="predicted"/>
<evidence type="ECO:0000313" key="3">
    <source>
        <dbReference type="WBParaSite" id="PEQ_0001016901-mRNA-1"/>
    </source>
</evidence>
<keyword evidence="2" id="KW-1185">Reference proteome</keyword>
<protein>
    <submittedName>
        <fullName evidence="3">Uncharacterized protein</fullName>
    </submittedName>
</protein>
<organism evidence="2 3">
    <name type="scientific">Parascaris equorum</name>
    <name type="common">Equine roundworm</name>
    <dbReference type="NCBI Taxonomy" id="6256"/>
    <lineage>
        <taxon>Eukaryota</taxon>
        <taxon>Metazoa</taxon>
        <taxon>Ecdysozoa</taxon>
        <taxon>Nematoda</taxon>
        <taxon>Chromadorea</taxon>
        <taxon>Rhabditida</taxon>
        <taxon>Spirurina</taxon>
        <taxon>Ascaridomorpha</taxon>
        <taxon>Ascaridoidea</taxon>
        <taxon>Ascarididae</taxon>
        <taxon>Parascaris</taxon>
    </lineage>
</organism>
<reference evidence="3" key="1">
    <citation type="submission" date="2022-11" db="UniProtKB">
        <authorList>
            <consortium name="WormBaseParasite"/>
        </authorList>
    </citation>
    <scope>IDENTIFICATION</scope>
</reference>
<dbReference type="AlphaFoldDB" id="A0A914RZ61"/>
<evidence type="ECO:0000256" key="1">
    <source>
        <dbReference type="SAM" id="MobiDB-lite"/>
    </source>
</evidence>
<feature type="region of interest" description="Disordered" evidence="1">
    <location>
        <begin position="50"/>
        <end position="71"/>
    </location>
</feature>
<accession>A0A914RZ61</accession>
<dbReference type="Proteomes" id="UP000887564">
    <property type="component" value="Unplaced"/>
</dbReference>
<evidence type="ECO:0000313" key="2">
    <source>
        <dbReference type="Proteomes" id="UP000887564"/>
    </source>
</evidence>
<sequence length="71" mass="7879">MQQRVFSSKSDVWAYGVMASKSVQLIFRMEKKANGVDGGRVYEIYADGGEPYPGISEDENNATRIRRSSSG</sequence>
<dbReference type="WBParaSite" id="PEQ_0001016901-mRNA-1">
    <property type="protein sequence ID" value="PEQ_0001016901-mRNA-1"/>
    <property type="gene ID" value="PEQ_0001016901"/>
</dbReference>
<name>A0A914RZ61_PAREQ</name>